<organism evidence="1 2">
    <name type="scientific">Aspergillus pseudonomiae</name>
    <dbReference type="NCBI Taxonomy" id="1506151"/>
    <lineage>
        <taxon>Eukaryota</taxon>
        <taxon>Fungi</taxon>
        <taxon>Dikarya</taxon>
        <taxon>Ascomycota</taxon>
        <taxon>Pezizomycotina</taxon>
        <taxon>Eurotiomycetes</taxon>
        <taxon>Eurotiomycetidae</taxon>
        <taxon>Eurotiales</taxon>
        <taxon>Aspergillaceae</taxon>
        <taxon>Aspergillus</taxon>
        <taxon>Aspergillus subgen. Circumdati</taxon>
    </lineage>
</organism>
<name>A0A5N7D304_9EURO</name>
<dbReference type="EMBL" id="ML736810">
    <property type="protein sequence ID" value="KAE8400801.1"/>
    <property type="molecule type" value="Genomic_DNA"/>
</dbReference>
<reference evidence="1 2" key="1">
    <citation type="submission" date="2019-04" db="EMBL/GenBank/DDBJ databases">
        <authorList>
            <consortium name="DOE Joint Genome Institute"/>
            <person name="Mondo S."/>
            <person name="Kjaerbolling I."/>
            <person name="Vesth T."/>
            <person name="Frisvad J.C."/>
            <person name="Nybo J.L."/>
            <person name="Theobald S."/>
            <person name="Kildgaard S."/>
            <person name="Isbrandt T."/>
            <person name="Kuo A."/>
            <person name="Sato A."/>
            <person name="Lyhne E.K."/>
            <person name="Kogle M.E."/>
            <person name="Wiebenga A."/>
            <person name="Kun R.S."/>
            <person name="Lubbers R.J."/>
            <person name="Makela M.R."/>
            <person name="Barry K."/>
            <person name="Chovatia M."/>
            <person name="Clum A."/>
            <person name="Daum C."/>
            <person name="Haridas S."/>
            <person name="He G."/>
            <person name="LaButti K."/>
            <person name="Lipzen A."/>
            <person name="Riley R."/>
            <person name="Salamov A."/>
            <person name="Simmons B.A."/>
            <person name="Magnuson J.K."/>
            <person name="Henrissat B."/>
            <person name="Mortensen U.H."/>
            <person name="Larsen T.O."/>
            <person name="Devries R.P."/>
            <person name="Grigoriev I.V."/>
            <person name="Machida M."/>
            <person name="Baker S.E."/>
            <person name="Andersen M.R."/>
            <person name="Cantor M.N."/>
            <person name="Hua S.X."/>
        </authorList>
    </citation>
    <scope>NUCLEOTIDE SEQUENCE [LARGE SCALE GENOMIC DNA]</scope>
    <source>
        <strain evidence="1 2">CBS 119388</strain>
    </source>
</reference>
<dbReference type="RefSeq" id="XP_031938120.1">
    <property type="nucleotide sequence ID" value="XM_032082869.1"/>
</dbReference>
<proteinExistence type="predicted"/>
<dbReference type="GeneID" id="43667560"/>
<protein>
    <submittedName>
        <fullName evidence="1">Uncharacterized protein</fullName>
    </submittedName>
</protein>
<evidence type="ECO:0000313" key="2">
    <source>
        <dbReference type="Proteomes" id="UP000325579"/>
    </source>
</evidence>
<dbReference type="Proteomes" id="UP000325579">
    <property type="component" value="Unassembled WGS sequence"/>
</dbReference>
<gene>
    <name evidence="1" type="ORF">BDV37DRAFT_256784</name>
</gene>
<dbReference type="AlphaFoldDB" id="A0A5N7D304"/>
<evidence type="ECO:0000313" key="1">
    <source>
        <dbReference type="EMBL" id="KAE8400801.1"/>
    </source>
</evidence>
<sequence>MVSTHQVPLDARELRHLEAWSVERIRPISVSPFGTVCSRERKPPYVHIDSARH</sequence>
<keyword evidence="2" id="KW-1185">Reference proteome</keyword>
<accession>A0A5N7D304</accession>